<dbReference type="PROSITE" id="PS00497">
    <property type="entry name" value="TYROSINASE_1"/>
    <property type="match status" value="1"/>
</dbReference>
<reference evidence="11 12" key="1">
    <citation type="submission" date="2016-04" db="EMBL/GenBank/DDBJ databases">
        <title>A degradative enzymes factory behind the ericoid mycorrhizal symbiosis.</title>
        <authorList>
            <consortium name="DOE Joint Genome Institute"/>
            <person name="Martino E."/>
            <person name="Morin E."/>
            <person name="Grelet G."/>
            <person name="Kuo A."/>
            <person name="Kohler A."/>
            <person name="Daghino S."/>
            <person name="Barry K."/>
            <person name="Choi C."/>
            <person name="Cichocki N."/>
            <person name="Clum A."/>
            <person name="Copeland A."/>
            <person name="Hainaut M."/>
            <person name="Haridas S."/>
            <person name="Labutti K."/>
            <person name="Lindquist E."/>
            <person name="Lipzen A."/>
            <person name="Khouja H.-R."/>
            <person name="Murat C."/>
            <person name="Ohm R."/>
            <person name="Olson A."/>
            <person name="Spatafora J."/>
            <person name="Veneault-Fourrey C."/>
            <person name="Henrissat B."/>
            <person name="Grigoriev I."/>
            <person name="Martin F."/>
            <person name="Perotto S."/>
        </authorList>
    </citation>
    <scope>NUCLEOTIDE SEQUENCE [LARGE SCALE GENOMIC DNA]</scope>
    <source>
        <strain evidence="11 12">F</strain>
    </source>
</reference>
<evidence type="ECO:0000256" key="4">
    <source>
        <dbReference type="ARBA" id="ARBA00023008"/>
    </source>
</evidence>
<sequence>MVSIKAALVLLPVWTIIFGTATAQHFPISGIHTGVNNRTGARPMRRNINEFQKDVPTWSLYIQALIALQQTPEDDQFSWFQISGIHGRPWYDWDNVHRNPNSSETGYCTHYSTLFPMWHRPYVALFEQVLAGHVQSIAKAYKSGQYQEAADIFRVPYWDWATDPRMPDVVNQETVLIATPAGQANVSNPLLLYQFQQFPLNATWFPADYPGDGIINTYPTTLRTPYNGTSTPESADDNLGGSNLKQNTYSVFNVTNYNEMATSFDQTTAFEYVHNQVHHAIGGFSPVNPGHMSTFSYSAFDPIFYLHHANTDRLIAMWQAMNPTSFMTPDVETEGSYTVAIGENITENTPLGPFFMPDGKTPWTTKSARYIKDFGYSYPELQDWLPNLNSTEKLAANVSAQVLKMYSPGP</sequence>
<keyword evidence="4" id="KW-0186">Copper</keyword>
<comment type="similarity">
    <text evidence="1">Belongs to the tyrosinase family.</text>
</comment>
<dbReference type="GO" id="GO:0004503">
    <property type="term" value="F:tyrosinase activity"/>
    <property type="evidence" value="ECO:0007669"/>
    <property type="project" value="UniProtKB-EC"/>
</dbReference>
<evidence type="ECO:0000259" key="10">
    <source>
        <dbReference type="PROSITE" id="PS00498"/>
    </source>
</evidence>
<keyword evidence="8" id="KW-0732">Signal</keyword>
<dbReference type="OrthoDB" id="1658288at2759"/>
<dbReference type="SUPFAM" id="SSF48056">
    <property type="entry name" value="Di-copper centre-containing domain"/>
    <property type="match status" value="1"/>
</dbReference>
<dbReference type="PANTHER" id="PTHR11474:SF76">
    <property type="entry name" value="SHKT DOMAIN-CONTAINING PROTEIN"/>
    <property type="match status" value="1"/>
</dbReference>
<dbReference type="STRING" id="1149755.A0A2J6RQI7"/>
<keyword evidence="12" id="KW-1185">Reference proteome</keyword>
<protein>
    <recommendedName>
        <fullName evidence="2">tyrosinase</fullName>
        <ecNumber evidence="2">1.14.18.1</ecNumber>
    </recommendedName>
</protein>
<proteinExistence type="inferred from homology"/>
<dbReference type="EMBL" id="KZ613945">
    <property type="protein sequence ID" value="PMD40778.1"/>
    <property type="molecule type" value="Genomic_DNA"/>
</dbReference>
<evidence type="ECO:0000313" key="12">
    <source>
        <dbReference type="Proteomes" id="UP000235786"/>
    </source>
</evidence>
<evidence type="ECO:0000256" key="2">
    <source>
        <dbReference type="ARBA" id="ARBA00011906"/>
    </source>
</evidence>
<dbReference type="Gene3D" id="1.10.1280.10">
    <property type="entry name" value="Di-copper center containing domain from catechol oxidase"/>
    <property type="match status" value="1"/>
</dbReference>
<dbReference type="PANTHER" id="PTHR11474">
    <property type="entry name" value="TYROSINASE FAMILY MEMBER"/>
    <property type="match status" value="1"/>
</dbReference>
<feature type="signal peptide" evidence="8">
    <location>
        <begin position="1"/>
        <end position="23"/>
    </location>
</feature>
<dbReference type="InterPro" id="IPR008922">
    <property type="entry name" value="Di-copper_centre_dom_sf"/>
</dbReference>
<evidence type="ECO:0000313" key="11">
    <source>
        <dbReference type="EMBL" id="PMD40778.1"/>
    </source>
</evidence>
<evidence type="ECO:0000259" key="9">
    <source>
        <dbReference type="PROSITE" id="PS00497"/>
    </source>
</evidence>
<dbReference type="Pfam" id="PF00264">
    <property type="entry name" value="Tyrosinase"/>
    <property type="match status" value="1"/>
</dbReference>
<organism evidence="11 12">
    <name type="scientific">Hyaloscypha variabilis (strain UAMH 11265 / GT02V1 / F)</name>
    <name type="common">Meliniomyces variabilis</name>
    <dbReference type="NCBI Taxonomy" id="1149755"/>
    <lineage>
        <taxon>Eukaryota</taxon>
        <taxon>Fungi</taxon>
        <taxon>Dikarya</taxon>
        <taxon>Ascomycota</taxon>
        <taxon>Pezizomycotina</taxon>
        <taxon>Leotiomycetes</taxon>
        <taxon>Helotiales</taxon>
        <taxon>Hyaloscyphaceae</taxon>
        <taxon>Hyaloscypha</taxon>
        <taxon>Hyaloscypha variabilis</taxon>
    </lineage>
</organism>
<evidence type="ECO:0000256" key="6">
    <source>
        <dbReference type="ARBA" id="ARBA00048233"/>
    </source>
</evidence>
<dbReference type="GO" id="GO:0046872">
    <property type="term" value="F:metal ion binding"/>
    <property type="evidence" value="ECO:0007669"/>
    <property type="project" value="UniProtKB-KW"/>
</dbReference>
<dbReference type="GO" id="GO:0042438">
    <property type="term" value="P:melanin biosynthetic process"/>
    <property type="evidence" value="ECO:0007669"/>
    <property type="project" value="UniProtKB-KW"/>
</dbReference>
<feature type="chain" id="PRO_5014375137" description="tyrosinase" evidence="8">
    <location>
        <begin position="24"/>
        <end position="410"/>
    </location>
</feature>
<feature type="domain" description="Tyrosinase copper-binding" evidence="9">
    <location>
        <begin position="110"/>
        <end position="127"/>
    </location>
</feature>
<dbReference type="InterPro" id="IPR050316">
    <property type="entry name" value="Tyrosinase/Hemocyanin"/>
</dbReference>
<evidence type="ECO:0000256" key="1">
    <source>
        <dbReference type="ARBA" id="ARBA00009928"/>
    </source>
</evidence>
<comment type="catalytic activity">
    <reaction evidence="6">
        <text>2 L-dopa + O2 = 2 L-dopaquinone + 2 H2O</text>
        <dbReference type="Rhea" id="RHEA:34287"/>
        <dbReference type="ChEBI" id="CHEBI:15377"/>
        <dbReference type="ChEBI" id="CHEBI:15379"/>
        <dbReference type="ChEBI" id="CHEBI:57504"/>
        <dbReference type="ChEBI" id="CHEBI:57924"/>
        <dbReference type="EC" id="1.14.18.1"/>
    </reaction>
</comment>
<name>A0A2J6RQI7_HYAVF</name>
<comment type="catalytic activity">
    <reaction evidence="7">
        <text>L-tyrosine + O2 = L-dopaquinone + H2O</text>
        <dbReference type="Rhea" id="RHEA:18117"/>
        <dbReference type="ChEBI" id="CHEBI:15377"/>
        <dbReference type="ChEBI" id="CHEBI:15379"/>
        <dbReference type="ChEBI" id="CHEBI:57924"/>
        <dbReference type="ChEBI" id="CHEBI:58315"/>
        <dbReference type="EC" id="1.14.18.1"/>
    </reaction>
</comment>
<evidence type="ECO:0000256" key="7">
    <source>
        <dbReference type="ARBA" id="ARBA00048881"/>
    </source>
</evidence>
<dbReference type="EC" id="1.14.18.1" evidence="2"/>
<keyword evidence="5" id="KW-0470">Melanin biosynthesis</keyword>
<dbReference type="InterPro" id="IPR002227">
    <property type="entry name" value="Tyrosinase_Cu-bd"/>
</dbReference>
<evidence type="ECO:0000256" key="8">
    <source>
        <dbReference type="SAM" id="SignalP"/>
    </source>
</evidence>
<gene>
    <name evidence="11" type="ORF">L207DRAFT_633747</name>
</gene>
<keyword evidence="3" id="KW-0479">Metal-binding</keyword>
<dbReference type="PROSITE" id="PS00498">
    <property type="entry name" value="TYROSINASE_2"/>
    <property type="match status" value="1"/>
</dbReference>
<dbReference type="PRINTS" id="PR00092">
    <property type="entry name" value="TYROSINASE"/>
</dbReference>
<dbReference type="AlphaFoldDB" id="A0A2J6RQI7"/>
<evidence type="ECO:0000256" key="5">
    <source>
        <dbReference type="ARBA" id="ARBA00023101"/>
    </source>
</evidence>
<evidence type="ECO:0000256" key="3">
    <source>
        <dbReference type="ARBA" id="ARBA00022723"/>
    </source>
</evidence>
<dbReference type="Proteomes" id="UP000235786">
    <property type="component" value="Unassembled WGS sequence"/>
</dbReference>
<feature type="domain" description="Tyrosinase copper-binding" evidence="10">
    <location>
        <begin position="301"/>
        <end position="312"/>
    </location>
</feature>
<accession>A0A2J6RQI7</accession>